<keyword evidence="2" id="KW-0732">Signal</keyword>
<dbReference type="EMBL" id="OU963863">
    <property type="protein sequence ID" value="CAH0384339.1"/>
    <property type="molecule type" value="Genomic_DNA"/>
</dbReference>
<proteinExistence type="predicted"/>
<feature type="region of interest" description="Disordered" evidence="1">
    <location>
        <begin position="153"/>
        <end position="188"/>
    </location>
</feature>
<name>A0A9P0A1K0_BEMTA</name>
<evidence type="ECO:0000313" key="4">
    <source>
        <dbReference type="Proteomes" id="UP001152759"/>
    </source>
</evidence>
<dbReference type="Proteomes" id="UP001152759">
    <property type="component" value="Chromosome 2"/>
</dbReference>
<feature type="signal peptide" evidence="2">
    <location>
        <begin position="1"/>
        <end position="23"/>
    </location>
</feature>
<dbReference type="AlphaFoldDB" id="A0A9P0A1K0"/>
<gene>
    <name evidence="3" type="ORF">BEMITA_LOCUS3671</name>
</gene>
<feature type="chain" id="PRO_5040274121" evidence="2">
    <location>
        <begin position="24"/>
        <end position="611"/>
    </location>
</feature>
<accession>A0A9P0A1K0</accession>
<evidence type="ECO:0000256" key="2">
    <source>
        <dbReference type="SAM" id="SignalP"/>
    </source>
</evidence>
<protein>
    <submittedName>
        <fullName evidence="3">Uncharacterized protein</fullName>
    </submittedName>
</protein>
<sequence length="611" mass="69538">MISVKLKCVCLIWYMGIAAVIQGQSVSDFPTSKKCVNPREHSNEVSSWQSLKSFENSLRSENDLISSSESSNAHSLMIALSKRIPSQEKPISRLRLGKLPHKRPKTAQTCKTALSLPLRTQQLMLIEIPDQTNQHLSKNTHGAFNEPMKYDIPLKGSQGFESDDKKAQRSESSSTGANEIPTVEEPPKRLHRRWEATPKTNFDRTTVGNYFLELCSEKKAEGDVIHTVVNTPHSRDVDRSEVGPECDLKAWNPEVHPDQNSFKIPITNYGICQTIDPQNSYEDVRKCGTPFQNLLNSQKENIPSHTPLSDTVGRVFAPRDIGWKLEGTDPLEGPTLKLQRSSQFIPICPEVHNITEIYWELCKDCVSDDEFFEELKKQNWTEDILKLQGFSQNPTFQSRDPISTSSREPLWHRPSEAVKPLPHEAWQPSSYHSLGYSYAKDQNYDIEFFPDAYTSEKQNVCEKHEKGGKISPEEEPVIGVEFFSAFNQVMKTKILQAQKVERDGDIILLPKTRSQEGKGGKEELREVEVHVTTFNCTKRDTPENLRMEKVNLKELHKGETWPHLTYLKLIPLSKSFDQEPLQRDKSEEVAELLKTSITADIKPINQTEAGE</sequence>
<keyword evidence="4" id="KW-1185">Reference proteome</keyword>
<organism evidence="3 4">
    <name type="scientific">Bemisia tabaci</name>
    <name type="common">Sweetpotato whitefly</name>
    <name type="synonym">Aleurodes tabaci</name>
    <dbReference type="NCBI Taxonomy" id="7038"/>
    <lineage>
        <taxon>Eukaryota</taxon>
        <taxon>Metazoa</taxon>
        <taxon>Ecdysozoa</taxon>
        <taxon>Arthropoda</taxon>
        <taxon>Hexapoda</taxon>
        <taxon>Insecta</taxon>
        <taxon>Pterygota</taxon>
        <taxon>Neoptera</taxon>
        <taxon>Paraneoptera</taxon>
        <taxon>Hemiptera</taxon>
        <taxon>Sternorrhyncha</taxon>
        <taxon>Aleyrodoidea</taxon>
        <taxon>Aleyrodidae</taxon>
        <taxon>Aleyrodinae</taxon>
        <taxon>Bemisia</taxon>
    </lineage>
</organism>
<evidence type="ECO:0000256" key="1">
    <source>
        <dbReference type="SAM" id="MobiDB-lite"/>
    </source>
</evidence>
<reference evidence="3" key="1">
    <citation type="submission" date="2021-12" db="EMBL/GenBank/DDBJ databases">
        <authorList>
            <person name="King R."/>
        </authorList>
    </citation>
    <scope>NUCLEOTIDE SEQUENCE</scope>
</reference>
<evidence type="ECO:0000313" key="3">
    <source>
        <dbReference type="EMBL" id="CAH0384339.1"/>
    </source>
</evidence>